<organism evidence="5 6">
    <name type="scientific">Cryobacterium zhongshanensis</name>
    <dbReference type="NCBI Taxonomy" id="2928153"/>
    <lineage>
        <taxon>Bacteria</taxon>
        <taxon>Bacillati</taxon>
        <taxon>Actinomycetota</taxon>
        <taxon>Actinomycetes</taxon>
        <taxon>Micrococcales</taxon>
        <taxon>Microbacteriaceae</taxon>
        <taxon>Cryobacterium</taxon>
    </lineage>
</organism>
<evidence type="ECO:0000259" key="4">
    <source>
        <dbReference type="Pfam" id="PF08241"/>
    </source>
</evidence>
<dbReference type="GO" id="GO:0008757">
    <property type="term" value="F:S-adenosylmethionine-dependent methyltransferase activity"/>
    <property type="evidence" value="ECO:0007669"/>
    <property type="project" value="InterPro"/>
</dbReference>
<dbReference type="RefSeq" id="WP_243011353.1">
    <property type="nucleotide sequence ID" value="NZ_JALGAR010000001.1"/>
</dbReference>
<evidence type="ECO:0000256" key="2">
    <source>
        <dbReference type="ARBA" id="ARBA00022603"/>
    </source>
</evidence>
<dbReference type="InterPro" id="IPR051052">
    <property type="entry name" value="Diverse_substrate_MTase"/>
</dbReference>
<dbReference type="Gene3D" id="3.40.50.150">
    <property type="entry name" value="Vaccinia Virus protein VP39"/>
    <property type="match status" value="1"/>
</dbReference>
<comment type="similarity">
    <text evidence="1">Belongs to the methyltransferase superfamily.</text>
</comment>
<keyword evidence="6" id="KW-1185">Reference proteome</keyword>
<comment type="caution">
    <text evidence="5">The sequence shown here is derived from an EMBL/GenBank/DDBJ whole genome shotgun (WGS) entry which is preliminary data.</text>
</comment>
<evidence type="ECO:0000313" key="5">
    <source>
        <dbReference type="EMBL" id="MCI4657434.1"/>
    </source>
</evidence>
<dbReference type="EMBL" id="JALGAR010000001">
    <property type="protein sequence ID" value="MCI4657434.1"/>
    <property type="molecule type" value="Genomic_DNA"/>
</dbReference>
<dbReference type="SUPFAM" id="SSF53335">
    <property type="entry name" value="S-adenosyl-L-methionine-dependent methyltransferases"/>
    <property type="match status" value="1"/>
</dbReference>
<sequence length="247" mass="27050">MTDPSIRSAQANSFGSAAAEYERGRPSYPAAAIEWMLPPGARRVLDLGAGTGKLTRQLVERNLDVVAVEPSDGMRAELARQLPGIRALAGTAEAIPLEDGSVDAVLVAQAWHWVDVARAAPEAARVLTPRGTLGLLWNIRDDREDWVARLGSLMRRGDEIDLNGERPDVGTAFAPIERADFEWSHHLDRSALLDLVASRSYVITMPAGEWAVLLASVQRLMDTHPDLAGREDIVLPYVTRCTRTIRI</sequence>
<evidence type="ECO:0000256" key="3">
    <source>
        <dbReference type="ARBA" id="ARBA00022679"/>
    </source>
</evidence>
<dbReference type="InterPro" id="IPR029063">
    <property type="entry name" value="SAM-dependent_MTases_sf"/>
</dbReference>
<dbReference type="PANTHER" id="PTHR44942:SF4">
    <property type="entry name" value="METHYLTRANSFERASE TYPE 11 DOMAIN-CONTAINING PROTEIN"/>
    <property type="match status" value="1"/>
</dbReference>
<dbReference type="AlphaFoldDB" id="A0AA41QTZ4"/>
<keyword evidence="3" id="KW-0808">Transferase</keyword>
<feature type="domain" description="Methyltransferase type 11" evidence="4">
    <location>
        <begin position="45"/>
        <end position="133"/>
    </location>
</feature>
<name>A0AA41QTZ4_9MICO</name>
<dbReference type="Proteomes" id="UP001165341">
    <property type="component" value="Unassembled WGS sequence"/>
</dbReference>
<evidence type="ECO:0000313" key="6">
    <source>
        <dbReference type="Proteomes" id="UP001165341"/>
    </source>
</evidence>
<dbReference type="InterPro" id="IPR013216">
    <property type="entry name" value="Methyltransf_11"/>
</dbReference>
<reference evidence="5" key="1">
    <citation type="submission" date="2022-03" db="EMBL/GenBank/DDBJ databases">
        <title>Cryobacterium sp. nov. strain ZS14-85, isolated from Antarctic soil.</title>
        <authorList>
            <person name="Li J."/>
            <person name="Niu G."/>
        </authorList>
    </citation>
    <scope>NUCLEOTIDE SEQUENCE</scope>
    <source>
        <strain evidence="5">ZS14-85</strain>
    </source>
</reference>
<accession>A0AA41QTZ4</accession>
<dbReference type="Pfam" id="PF08241">
    <property type="entry name" value="Methyltransf_11"/>
    <property type="match status" value="1"/>
</dbReference>
<dbReference type="GO" id="GO:0032259">
    <property type="term" value="P:methylation"/>
    <property type="evidence" value="ECO:0007669"/>
    <property type="project" value="UniProtKB-KW"/>
</dbReference>
<proteinExistence type="inferred from homology"/>
<keyword evidence="2 5" id="KW-0489">Methyltransferase</keyword>
<evidence type="ECO:0000256" key="1">
    <source>
        <dbReference type="ARBA" id="ARBA00008361"/>
    </source>
</evidence>
<dbReference type="PANTHER" id="PTHR44942">
    <property type="entry name" value="METHYLTRANSF_11 DOMAIN-CONTAINING PROTEIN"/>
    <property type="match status" value="1"/>
</dbReference>
<gene>
    <name evidence="5" type="ORF">MQH31_06360</name>
</gene>
<protein>
    <submittedName>
        <fullName evidence="5">Class I SAM-dependent methyltransferase</fullName>
    </submittedName>
</protein>
<dbReference type="CDD" id="cd02440">
    <property type="entry name" value="AdoMet_MTases"/>
    <property type="match status" value="1"/>
</dbReference>